<gene>
    <name evidence="1" type="ORF">SAMN05444682_101661</name>
</gene>
<dbReference type="GO" id="GO:0015628">
    <property type="term" value="P:protein secretion by the type II secretion system"/>
    <property type="evidence" value="ECO:0007669"/>
    <property type="project" value="TreeGrafter"/>
</dbReference>
<evidence type="ECO:0000313" key="1">
    <source>
        <dbReference type="EMBL" id="SFH90956.1"/>
    </source>
</evidence>
<dbReference type="Proteomes" id="UP000198670">
    <property type="component" value="Unassembled WGS sequence"/>
</dbReference>
<dbReference type="AlphaFoldDB" id="A0A1I3DW43"/>
<dbReference type="InterPro" id="IPR010994">
    <property type="entry name" value="RuvA_2-like"/>
</dbReference>
<dbReference type="GO" id="GO:0015627">
    <property type="term" value="C:type II protein secretion system complex"/>
    <property type="evidence" value="ECO:0007669"/>
    <property type="project" value="TreeGrafter"/>
</dbReference>
<accession>A0A1I3DW43</accession>
<dbReference type="Pfam" id="PF12836">
    <property type="entry name" value="HHH_3"/>
    <property type="match status" value="2"/>
</dbReference>
<name>A0A1I3DW43_9SPHI</name>
<dbReference type="EMBL" id="FOQO01000001">
    <property type="protein sequence ID" value="SFH90956.1"/>
    <property type="molecule type" value="Genomic_DNA"/>
</dbReference>
<dbReference type="SUPFAM" id="SSF47781">
    <property type="entry name" value="RuvA domain 2-like"/>
    <property type="match status" value="3"/>
</dbReference>
<organism evidence="1 2">
    <name type="scientific">Parapedobacter indicus</name>
    <dbReference type="NCBI Taxonomy" id="1477437"/>
    <lineage>
        <taxon>Bacteria</taxon>
        <taxon>Pseudomonadati</taxon>
        <taxon>Bacteroidota</taxon>
        <taxon>Sphingobacteriia</taxon>
        <taxon>Sphingobacteriales</taxon>
        <taxon>Sphingobacteriaceae</taxon>
        <taxon>Parapedobacter</taxon>
    </lineage>
</organism>
<dbReference type="InterPro" id="IPR051675">
    <property type="entry name" value="Endo/Exo/Phosphatase_dom_1"/>
</dbReference>
<sequence length="304" mass="35307">MFKWFERYFAFSRRELSGICVLGVLLFFFWLTLKLLPADDGDPIEMAKHVREIEHFVATVGEPRQSVAEADPASTHRKKQRIDVEYFAFDPNGLSVADWKRLGLSEGQVRVIKNYEAKGGRFRKKEDLKKIYSLSDKDYMRLEPYIRIRSADSARNVDTLFESELRLSPQLSIELNATDSIELQLLPGIGPVYASRIIRFRDRLGGFHHISQLMDVYGMDTTRFKGLKEHVFIDSNHVEKIEINLADYERLRDHPFISPKLANAMVQYRKQHGPYQSLSDLLQIAIMDEGIFRKIVPYLMISDD</sequence>
<dbReference type="PANTHER" id="PTHR21180">
    <property type="entry name" value="ENDONUCLEASE/EXONUCLEASE/PHOSPHATASE FAMILY DOMAIN-CONTAINING PROTEIN 1"/>
    <property type="match status" value="1"/>
</dbReference>
<dbReference type="Gene3D" id="1.10.150.280">
    <property type="entry name" value="AF1531-like domain"/>
    <property type="match status" value="2"/>
</dbReference>
<proteinExistence type="predicted"/>
<dbReference type="STRING" id="1477437.SAMN05444682_101661"/>
<keyword evidence="2" id="KW-1185">Reference proteome</keyword>
<evidence type="ECO:0000313" key="2">
    <source>
        <dbReference type="Proteomes" id="UP000198670"/>
    </source>
</evidence>
<dbReference type="PANTHER" id="PTHR21180:SF32">
    <property type="entry name" value="ENDONUCLEASE_EXONUCLEASE_PHOSPHATASE FAMILY DOMAIN-CONTAINING PROTEIN 1"/>
    <property type="match status" value="1"/>
</dbReference>
<protein>
    <submittedName>
        <fullName evidence="1">DNA uptake protein ComE</fullName>
    </submittedName>
</protein>
<reference evidence="1 2" key="1">
    <citation type="submission" date="2016-10" db="EMBL/GenBank/DDBJ databases">
        <authorList>
            <person name="de Groot N.N."/>
        </authorList>
    </citation>
    <scope>NUCLEOTIDE SEQUENCE [LARGE SCALE GENOMIC DNA]</scope>
    <source>
        <strain evidence="1 2">RK1</strain>
    </source>
</reference>